<comment type="caution">
    <text evidence="2">The sequence shown here is derived from an EMBL/GenBank/DDBJ whole genome shotgun (WGS) entry which is preliminary data.</text>
</comment>
<feature type="compositionally biased region" description="Low complexity" evidence="1">
    <location>
        <begin position="28"/>
        <end position="43"/>
    </location>
</feature>
<evidence type="ECO:0000256" key="1">
    <source>
        <dbReference type="SAM" id="MobiDB-lite"/>
    </source>
</evidence>
<name>A0A438IPA8_VITVI</name>
<dbReference type="Proteomes" id="UP000288805">
    <property type="component" value="Unassembled WGS sequence"/>
</dbReference>
<dbReference type="AlphaFoldDB" id="A0A438IPA8"/>
<evidence type="ECO:0000313" key="2">
    <source>
        <dbReference type="EMBL" id="RVW98511.1"/>
    </source>
</evidence>
<gene>
    <name evidence="2" type="ORF">CK203_026906</name>
</gene>
<evidence type="ECO:0000313" key="3">
    <source>
        <dbReference type="Proteomes" id="UP000288805"/>
    </source>
</evidence>
<sequence>MSTKKDVLIWIIVKLTSRKKHSELQVQSSSPAAGASHPGSAAANIPYATPPQLGAGHAMVLSSKGPAF</sequence>
<protein>
    <submittedName>
        <fullName evidence="2">Uncharacterized protein</fullName>
    </submittedName>
</protein>
<dbReference type="EMBL" id="QGNW01000093">
    <property type="protein sequence ID" value="RVW98511.1"/>
    <property type="molecule type" value="Genomic_DNA"/>
</dbReference>
<reference evidence="2 3" key="1">
    <citation type="journal article" date="2018" name="PLoS Genet.">
        <title>Population sequencing reveals clonal diversity and ancestral inbreeding in the grapevine cultivar Chardonnay.</title>
        <authorList>
            <person name="Roach M.J."/>
            <person name="Johnson D.L."/>
            <person name="Bohlmann J."/>
            <person name="van Vuuren H.J."/>
            <person name="Jones S.J."/>
            <person name="Pretorius I.S."/>
            <person name="Schmidt S.A."/>
            <person name="Borneman A.R."/>
        </authorList>
    </citation>
    <scope>NUCLEOTIDE SEQUENCE [LARGE SCALE GENOMIC DNA]</scope>
    <source>
        <strain evidence="3">cv. Chardonnay</strain>
        <tissue evidence="2">Leaf</tissue>
    </source>
</reference>
<accession>A0A438IPA8</accession>
<feature type="region of interest" description="Disordered" evidence="1">
    <location>
        <begin position="22"/>
        <end position="48"/>
    </location>
</feature>
<proteinExistence type="predicted"/>
<organism evidence="2 3">
    <name type="scientific">Vitis vinifera</name>
    <name type="common">Grape</name>
    <dbReference type="NCBI Taxonomy" id="29760"/>
    <lineage>
        <taxon>Eukaryota</taxon>
        <taxon>Viridiplantae</taxon>
        <taxon>Streptophyta</taxon>
        <taxon>Embryophyta</taxon>
        <taxon>Tracheophyta</taxon>
        <taxon>Spermatophyta</taxon>
        <taxon>Magnoliopsida</taxon>
        <taxon>eudicotyledons</taxon>
        <taxon>Gunneridae</taxon>
        <taxon>Pentapetalae</taxon>
        <taxon>rosids</taxon>
        <taxon>Vitales</taxon>
        <taxon>Vitaceae</taxon>
        <taxon>Viteae</taxon>
        <taxon>Vitis</taxon>
    </lineage>
</organism>